<organism evidence="2 3">
    <name type="scientific">Portunus trituberculatus</name>
    <name type="common">Swimming crab</name>
    <name type="synonym">Neptunus trituberculatus</name>
    <dbReference type="NCBI Taxonomy" id="210409"/>
    <lineage>
        <taxon>Eukaryota</taxon>
        <taxon>Metazoa</taxon>
        <taxon>Ecdysozoa</taxon>
        <taxon>Arthropoda</taxon>
        <taxon>Crustacea</taxon>
        <taxon>Multicrustacea</taxon>
        <taxon>Malacostraca</taxon>
        <taxon>Eumalacostraca</taxon>
        <taxon>Eucarida</taxon>
        <taxon>Decapoda</taxon>
        <taxon>Pleocyemata</taxon>
        <taxon>Brachyura</taxon>
        <taxon>Eubrachyura</taxon>
        <taxon>Portunoidea</taxon>
        <taxon>Portunidae</taxon>
        <taxon>Portuninae</taxon>
        <taxon>Portunus</taxon>
    </lineage>
</organism>
<dbReference type="PANTHER" id="PTHR11475:SF106">
    <property type="entry name" value="CURLY SU"/>
    <property type="match status" value="1"/>
</dbReference>
<keyword evidence="1" id="KW-0575">Peroxidase</keyword>
<gene>
    <name evidence="2" type="primary">Pxdn_1</name>
    <name evidence="2" type="ORF">E2C01_054156</name>
</gene>
<dbReference type="EMBL" id="VSRR010017199">
    <property type="protein sequence ID" value="MPC60119.1"/>
    <property type="molecule type" value="Genomic_DNA"/>
</dbReference>
<dbReference type="Pfam" id="PF03098">
    <property type="entry name" value="An_peroxidase"/>
    <property type="match status" value="1"/>
</dbReference>
<dbReference type="Gene3D" id="1.10.640.10">
    <property type="entry name" value="Haem peroxidase domain superfamily, animal type"/>
    <property type="match status" value="1"/>
</dbReference>
<protein>
    <submittedName>
        <fullName evidence="2">Peroxidasin</fullName>
    </submittedName>
</protein>
<keyword evidence="1" id="KW-0560">Oxidoreductase</keyword>
<evidence type="ECO:0000256" key="1">
    <source>
        <dbReference type="ARBA" id="ARBA00022559"/>
    </source>
</evidence>
<dbReference type="SUPFAM" id="SSF48113">
    <property type="entry name" value="Heme-dependent peroxidases"/>
    <property type="match status" value="1"/>
</dbReference>
<evidence type="ECO:0000313" key="2">
    <source>
        <dbReference type="EMBL" id="MPC60119.1"/>
    </source>
</evidence>
<reference evidence="2 3" key="1">
    <citation type="submission" date="2019-05" db="EMBL/GenBank/DDBJ databases">
        <title>Another draft genome of Portunus trituberculatus and its Hox gene families provides insights of decapod evolution.</title>
        <authorList>
            <person name="Jeong J.-H."/>
            <person name="Song I."/>
            <person name="Kim S."/>
            <person name="Choi T."/>
            <person name="Kim D."/>
            <person name="Ryu S."/>
            <person name="Kim W."/>
        </authorList>
    </citation>
    <scope>NUCLEOTIDE SEQUENCE [LARGE SCALE GENOMIC DNA]</scope>
    <source>
        <tissue evidence="2">Muscle</tissue>
    </source>
</reference>
<comment type="caution">
    <text evidence="2">The sequence shown here is derived from an EMBL/GenBank/DDBJ whole genome shotgun (WGS) entry which is preliminary data.</text>
</comment>
<dbReference type="InterPro" id="IPR019791">
    <property type="entry name" value="Haem_peroxidase_animal"/>
</dbReference>
<dbReference type="PROSITE" id="PS50292">
    <property type="entry name" value="PEROXIDASE_3"/>
    <property type="match status" value="1"/>
</dbReference>
<name>A0A5B7GR91_PORTR</name>
<dbReference type="GO" id="GO:0020037">
    <property type="term" value="F:heme binding"/>
    <property type="evidence" value="ECO:0007669"/>
    <property type="project" value="InterPro"/>
</dbReference>
<dbReference type="Proteomes" id="UP000324222">
    <property type="component" value="Unassembled WGS sequence"/>
</dbReference>
<dbReference type="InterPro" id="IPR010255">
    <property type="entry name" value="Haem_peroxidase_sf"/>
</dbReference>
<dbReference type="InterPro" id="IPR037120">
    <property type="entry name" value="Haem_peroxidase_sf_animal"/>
</dbReference>
<evidence type="ECO:0000313" key="3">
    <source>
        <dbReference type="Proteomes" id="UP000324222"/>
    </source>
</evidence>
<dbReference type="GO" id="GO:0006979">
    <property type="term" value="P:response to oxidative stress"/>
    <property type="evidence" value="ECO:0007669"/>
    <property type="project" value="InterPro"/>
</dbReference>
<dbReference type="PANTHER" id="PTHR11475">
    <property type="entry name" value="OXIDASE/PEROXIDASE"/>
    <property type="match status" value="1"/>
</dbReference>
<sequence length="205" mass="22891">MTPPSGHGSIPTGDPRTRNELEACCHLHPGQKNHYCMEIGIPKNDPFYRLFGFDCIDFIRGFPGVPQNCALGECWCCLRQTISRVSAGPRNQFNILTGVIDGNTVYGGNDNEARNLRAGVGGLLRTHDAFHGLSMKHLLPLKTDVPDEGCIREHDDQRCFLAGKYYRAFELVAVERLEVWCWTEGSVVRDKLSAELACIAWEIVV</sequence>
<proteinExistence type="predicted"/>
<dbReference type="OrthoDB" id="823504at2759"/>
<dbReference type="AlphaFoldDB" id="A0A5B7GR91"/>
<accession>A0A5B7GR91</accession>
<keyword evidence="3" id="KW-1185">Reference proteome</keyword>
<dbReference type="GO" id="GO:0004601">
    <property type="term" value="F:peroxidase activity"/>
    <property type="evidence" value="ECO:0007669"/>
    <property type="project" value="UniProtKB-KW"/>
</dbReference>